<dbReference type="EMBL" id="CM051395">
    <property type="protein sequence ID" value="KAJ4725223.1"/>
    <property type="molecule type" value="Genomic_DNA"/>
</dbReference>
<keyword evidence="2" id="KW-1185">Reference proteome</keyword>
<evidence type="ECO:0000313" key="2">
    <source>
        <dbReference type="Proteomes" id="UP001164539"/>
    </source>
</evidence>
<accession>A0ACC1YNW6</accession>
<proteinExistence type="predicted"/>
<evidence type="ECO:0000313" key="1">
    <source>
        <dbReference type="EMBL" id="KAJ4725223.1"/>
    </source>
</evidence>
<protein>
    <submittedName>
        <fullName evidence="1">C2H2-like zinc finger protein</fullName>
    </submittedName>
</protein>
<reference evidence="1 2" key="1">
    <citation type="journal article" date="2023" name="Science">
        <title>Complex scaffold remodeling in plant triterpene biosynthesis.</title>
        <authorList>
            <person name="De La Pena R."/>
            <person name="Hodgson H."/>
            <person name="Liu J.C."/>
            <person name="Stephenson M.J."/>
            <person name="Martin A.C."/>
            <person name="Owen C."/>
            <person name="Harkess A."/>
            <person name="Leebens-Mack J."/>
            <person name="Jimenez L.E."/>
            <person name="Osbourn A."/>
            <person name="Sattely E.S."/>
        </authorList>
    </citation>
    <scope>NUCLEOTIDE SEQUENCE [LARGE SCALE GENOMIC DNA]</scope>
    <source>
        <strain evidence="2">cv. JPN11</strain>
        <tissue evidence="1">Leaf</tissue>
    </source>
</reference>
<comment type="caution">
    <text evidence="1">The sequence shown here is derived from an EMBL/GenBank/DDBJ whole genome shotgun (WGS) entry which is preliminary data.</text>
</comment>
<name>A0ACC1YNW6_MELAZ</name>
<dbReference type="Proteomes" id="UP001164539">
    <property type="component" value="Chromosome 2"/>
</dbReference>
<organism evidence="1 2">
    <name type="scientific">Melia azedarach</name>
    <name type="common">Chinaberry tree</name>
    <dbReference type="NCBI Taxonomy" id="155640"/>
    <lineage>
        <taxon>Eukaryota</taxon>
        <taxon>Viridiplantae</taxon>
        <taxon>Streptophyta</taxon>
        <taxon>Embryophyta</taxon>
        <taxon>Tracheophyta</taxon>
        <taxon>Spermatophyta</taxon>
        <taxon>Magnoliopsida</taxon>
        <taxon>eudicotyledons</taxon>
        <taxon>Gunneridae</taxon>
        <taxon>Pentapetalae</taxon>
        <taxon>rosids</taxon>
        <taxon>malvids</taxon>
        <taxon>Sapindales</taxon>
        <taxon>Meliaceae</taxon>
        <taxon>Melia</taxon>
    </lineage>
</organism>
<sequence>MQAMWVSMKENVNSRSKLTTDVVVRLQKCGKERSYISGKENSDVELQQKGNPIGKVLFGPNHPRANEVELQKTGNPVCEVLFRPNYPRTRFQVINIGDPARNIIETIFQKALMDPSSKPSRKIKRVLKVKNSVEILERFEKYREKVKNRAYEQCKTNPRNSVDGNELLRFYGTVMTCSEWSAQVSELCKDPFCRLCRIIQSNFDTEHLKKNGIRLSTSSEVLCDHMVALTKVKNMKRAVIVCRTVAGRVANLVDGAYEDCDSFTTYSNIQDLIVKTPSAVLPCFVIVFT</sequence>
<gene>
    <name evidence="1" type="ORF">OWV82_004121</name>
</gene>